<dbReference type="PANTHER" id="PTHR42208">
    <property type="entry name" value="HEAVY METAL TRANSPORTER-RELATED"/>
    <property type="match status" value="1"/>
</dbReference>
<dbReference type="Pfam" id="PF13473">
    <property type="entry name" value="Cupredoxin_1"/>
    <property type="match status" value="1"/>
</dbReference>
<dbReference type="RefSeq" id="WP_069976723.1">
    <property type="nucleotide sequence ID" value="NZ_CP017269.1"/>
</dbReference>
<dbReference type="InterPro" id="IPR006121">
    <property type="entry name" value="HMA_dom"/>
</dbReference>
<protein>
    <recommendedName>
        <fullName evidence="3">HMA domain-containing protein</fullName>
    </recommendedName>
</protein>
<dbReference type="EMBL" id="CP017269">
    <property type="protein sequence ID" value="AOT70218.1"/>
    <property type="molecule type" value="Genomic_DNA"/>
</dbReference>
<dbReference type="AlphaFoldDB" id="A0A1D8GH62"/>
<keyword evidence="2" id="KW-1133">Transmembrane helix</keyword>
<dbReference type="SUPFAM" id="SSF55008">
    <property type="entry name" value="HMA, heavy metal-associated domain"/>
    <property type="match status" value="1"/>
</dbReference>
<feature type="transmembrane region" description="Helical" evidence="2">
    <location>
        <begin position="79"/>
        <end position="99"/>
    </location>
</feature>
<dbReference type="InterPro" id="IPR017969">
    <property type="entry name" value="Heavy-metal-associated_CS"/>
</dbReference>
<feature type="transmembrane region" description="Helical" evidence="2">
    <location>
        <begin position="111"/>
        <end position="136"/>
    </location>
</feature>
<feature type="domain" description="HMA" evidence="3">
    <location>
        <begin position="3"/>
        <end position="69"/>
    </location>
</feature>
<dbReference type="InterPro" id="IPR039447">
    <property type="entry name" value="UreH-like_TM_dom"/>
</dbReference>
<dbReference type="Gene3D" id="2.60.40.420">
    <property type="entry name" value="Cupredoxins - blue copper proteins"/>
    <property type="match status" value="1"/>
</dbReference>
<evidence type="ECO:0000313" key="5">
    <source>
        <dbReference type="Proteomes" id="UP000095743"/>
    </source>
</evidence>
<keyword evidence="2" id="KW-0812">Transmembrane</keyword>
<dbReference type="Gene3D" id="3.30.70.100">
    <property type="match status" value="1"/>
</dbReference>
<dbReference type="Proteomes" id="UP000095743">
    <property type="component" value="Chromosome"/>
</dbReference>
<dbReference type="InterPro" id="IPR036163">
    <property type="entry name" value="HMA_dom_sf"/>
</dbReference>
<accession>A0A1D8GH62</accession>
<dbReference type="SUPFAM" id="SSF49503">
    <property type="entry name" value="Cupredoxins"/>
    <property type="match status" value="1"/>
</dbReference>
<dbReference type="PROSITE" id="PS50846">
    <property type="entry name" value="HMA_2"/>
    <property type="match status" value="1"/>
</dbReference>
<evidence type="ECO:0000313" key="4">
    <source>
        <dbReference type="EMBL" id="AOT70218.1"/>
    </source>
</evidence>
<evidence type="ECO:0000256" key="1">
    <source>
        <dbReference type="ARBA" id="ARBA00022723"/>
    </source>
</evidence>
<dbReference type="Pfam" id="PF00403">
    <property type="entry name" value="HMA"/>
    <property type="match status" value="1"/>
</dbReference>
<evidence type="ECO:0000259" key="3">
    <source>
        <dbReference type="PROSITE" id="PS50846"/>
    </source>
</evidence>
<dbReference type="PANTHER" id="PTHR42208:SF1">
    <property type="entry name" value="HEAVY METAL TRANSPORTER"/>
    <property type="match status" value="1"/>
</dbReference>
<feature type="transmembrane region" description="Helical" evidence="2">
    <location>
        <begin position="230"/>
        <end position="251"/>
    </location>
</feature>
<reference evidence="4 5" key="1">
    <citation type="submission" date="2016-09" db="EMBL/GenBank/DDBJ databases">
        <title>Genomic analysis reveals versatility of anaerobic energy metabolism of Geosporobacter ferrireducens IRF9 of phylum Firmicutes.</title>
        <authorList>
            <person name="Kim S.-J."/>
        </authorList>
    </citation>
    <scope>NUCLEOTIDE SEQUENCE [LARGE SCALE GENOMIC DNA]</scope>
    <source>
        <strain evidence="4 5">IRF9</strain>
    </source>
</reference>
<dbReference type="CDD" id="cd00371">
    <property type="entry name" value="HMA"/>
    <property type="match status" value="1"/>
</dbReference>
<evidence type="ECO:0000256" key="2">
    <source>
        <dbReference type="SAM" id="Phobius"/>
    </source>
</evidence>
<keyword evidence="1" id="KW-0479">Metal-binding</keyword>
<feature type="transmembrane region" description="Helical" evidence="2">
    <location>
        <begin position="183"/>
        <end position="209"/>
    </location>
</feature>
<organism evidence="4 5">
    <name type="scientific">Geosporobacter ferrireducens</name>
    <dbReference type="NCBI Taxonomy" id="1424294"/>
    <lineage>
        <taxon>Bacteria</taxon>
        <taxon>Bacillati</taxon>
        <taxon>Bacillota</taxon>
        <taxon>Clostridia</taxon>
        <taxon>Peptostreptococcales</taxon>
        <taxon>Thermotaleaceae</taxon>
        <taxon>Geosporobacter</taxon>
    </lineage>
</organism>
<dbReference type="OrthoDB" id="9800141at2"/>
<proteinExistence type="predicted"/>
<keyword evidence="2" id="KW-0472">Membrane</keyword>
<feature type="transmembrane region" description="Helical" evidence="2">
    <location>
        <begin position="257"/>
        <end position="281"/>
    </location>
</feature>
<dbReference type="InterPro" id="IPR008972">
    <property type="entry name" value="Cupredoxin"/>
</dbReference>
<name>A0A1D8GH62_9FIRM</name>
<keyword evidence="5" id="KW-1185">Reference proteome</keyword>
<feature type="transmembrane region" description="Helical" evidence="2">
    <location>
        <begin position="157"/>
        <end position="177"/>
    </location>
</feature>
<dbReference type="PROSITE" id="PS01047">
    <property type="entry name" value="HMA_1"/>
    <property type="match status" value="1"/>
</dbReference>
<dbReference type="InterPro" id="IPR028096">
    <property type="entry name" value="EfeO_Cupredoxin"/>
</dbReference>
<sequence length="455" mass="48208">MGKQVTFRVDGMVCGSCEKRVEGALMSVKGVKEARANFQRSSVQVFFDAEKIDDLQLKSAIRRAGYEVLEGQEHSLKSVIPWAILLVGAYTIINNSIGFNFIPPITDNMSYGLLLIVGILTSFHCIAMCGGIALSQSIGVENQSKVMPSFLYNAGRVISYTTIGGIVGGLGAVISPSGQFKGIVAVGAGIFMVLFGLKMLNLFLLPSWFRLPIPHISIGSTKTTGPLRPLIIGLLNGFMPCGPLQTMQLYALGTGSVLQGALSMFFFSLGTTPLLFAFGAITSMISGGLGKKMIKAGAVFVMVLGLIMVNRGLALSGVSTGPGLVNTVVEQENEIRMEDGKQIIDLTITSRNYIPSTPVVQAGIPLRIHLDVQGINGCNNPIAIPQYGIEKDLTSGEAFIEFTPDKEGPITITCWMGMITTKLTAVNYLEEASMPPEVPAASGGFFGGGGCCGGQ</sequence>
<dbReference type="STRING" id="1424294.Gferi_11805"/>
<dbReference type="GO" id="GO:0046872">
    <property type="term" value="F:metal ion binding"/>
    <property type="evidence" value="ECO:0007669"/>
    <property type="project" value="UniProtKB-KW"/>
</dbReference>
<gene>
    <name evidence="4" type="ORF">Gferi_11805</name>
</gene>
<dbReference type="Pfam" id="PF13386">
    <property type="entry name" value="DsbD_2"/>
    <property type="match status" value="1"/>
</dbReference>
<feature type="transmembrane region" description="Helical" evidence="2">
    <location>
        <begin position="293"/>
        <end position="313"/>
    </location>
</feature>
<dbReference type="KEGG" id="gfe:Gferi_11805"/>